<protein>
    <submittedName>
        <fullName evidence="1">Uncharacterized protein</fullName>
    </submittedName>
</protein>
<name>A0A6A5R2B8_AMPQU</name>
<proteinExistence type="predicted"/>
<evidence type="ECO:0000313" key="2">
    <source>
        <dbReference type="Proteomes" id="UP000800096"/>
    </source>
</evidence>
<dbReference type="AlphaFoldDB" id="A0A6A5R2B8"/>
<gene>
    <name evidence="1" type="ORF">BDU57DRAFT_510398</name>
</gene>
<keyword evidence="2" id="KW-1185">Reference proteome</keyword>
<evidence type="ECO:0000313" key="1">
    <source>
        <dbReference type="EMBL" id="KAF1921539.1"/>
    </source>
</evidence>
<sequence>MLTCSPPARLHHSMSDLPAAACLILRTLSLPDFMSQGRIVNRIQSNTPIHISCLPSSICINIPINPSRMESEHV</sequence>
<reference evidence="1" key="1">
    <citation type="journal article" date="2020" name="Stud. Mycol.">
        <title>101 Dothideomycetes genomes: a test case for predicting lifestyles and emergence of pathogens.</title>
        <authorList>
            <person name="Haridas S."/>
            <person name="Albert R."/>
            <person name="Binder M."/>
            <person name="Bloem J."/>
            <person name="Labutti K."/>
            <person name="Salamov A."/>
            <person name="Andreopoulos B."/>
            <person name="Baker S."/>
            <person name="Barry K."/>
            <person name="Bills G."/>
            <person name="Bluhm B."/>
            <person name="Cannon C."/>
            <person name="Castanera R."/>
            <person name="Culley D."/>
            <person name="Daum C."/>
            <person name="Ezra D."/>
            <person name="Gonzalez J."/>
            <person name="Henrissat B."/>
            <person name="Kuo A."/>
            <person name="Liang C."/>
            <person name="Lipzen A."/>
            <person name="Lutzoni F."/>
            <person name="Magnuson J."/>
            <person name="Mondo S."/>
            <person name="Nolan M."/>
            <person name="Ohm R."/>
            <person name="Pangilinan J."/>
            <person name="Park H.-J."/>
            <person name="Ramirez L."/>
            <person name="Alfaro M."/>
            <person name="Sun H."/>
            <person name="Tritt A."/>
            <person name="Yoshinaga Y."/>
            <person name="Zwiers L.-H."/>
            <person name="Turgeon B."/>
            <person name="Goodwin S."/>
            <person name="Spatafora J."/>
            <person name="Crous P."/>
            <person name="Grigoriev I."/>
        </authorList>
    </citation>
    <scope>NUCLEOTIDE SEQUENCE</scope>
    <source>
        <strain evidence="1">HMLAC05119</strain>
    </source>
</reference>
<organism evidence="1 2">
    <name type="scientific">Ampelomyces quisqualis</name>
    <name type="common">Powdery mildew agent</name>
    <dbReference type="NCBI Taxonomy" id="50730"/>
    <lineage>
        <taxon>Eukaryota</taxon>
        <taxon>Fungi</taxon>
        <taxon>Dikarya</taxon>
        <taxon>Ascomycota</taxon>
        <taxon>Pezizomycotina</taxon>
        <taxon>Dothideomycetes</taxon>
        <taxon>Pleosporomycetidae</taxon>
        <taxon>Pleosporales</taxon>
        <taxon>Pleosporineae</taxon>
        <taxon>Phaeosphaeriaceae</taxon>
        <taxon>Ampelomyces</taxon>
    </lineage>
</organism>
<dbReference type="EMBL" id="ML979132">
    <property type="protein sequence ID" value="KAF1921539.1"/>
    <property type="molecule type" value="Genomic_DNA"/>
</dbReference>
<dbReference type="Proteomes" id="UP000800096">
    <property type="component" value="Unassembled WGS sequence"/>
</dbReference>
<accession>A0A6A5R2B8</accession>